<keyword evidence="7 10" id="KW-0067">ATP-binding</keyword>
<keyword evidence="6 10" id="KW-0418">Kinase</keyword>
<dbReference type="PATRIC" id="fig|66430.4.peg.5946"/>
<evidence type="ECO:0000256" key="8">
    <source>
        <dbReference type="ARBA" id="ARBA00023064"/>
    </source>
</evidence>
<dbReference type="Proteomes" id="UP000035932">
    <property type="component" value="Unassembled WGS sequence"/>
</dbReference>
<evidence type="ECO:0000256" key="9">
    <source>
        <dbReference type="ARBA" id="ARBA00048090"/>
    </source>
</evidence>
<keyword evidence="5 10" id="KW-0547">Nucleotide-binding</keyword>
<dbReference type="RefSeq" id="WP_048477333.1">
    <property type="nucleotide sequence ID" value="NZ_JBIRUD010000001.1"/>
</dbReference>
<dbReference type="PANTHER" id="PTHR43442:SF3">
    <property type="entry name" value="GLUCONOKINASE-RELATED"/>
    <property type="match status" value="1"/>
</dbReference>
<dbReference type="InterPro" id="IPR006001">
    <property type="entry name" value="Therm_gnt_kin"/>
</dbReference>
<dbReference type="CDD" id="cd02021">
    <property type="entry name" value="GntK"/>
    <property type="match status" value="1"/>
</dbReference>
<name>A0A0J6XPX4_9ACTN</name>
<dbReference type="FunFam" id="3.40.50.300:FF:000522">
    <property type="entry name" value="Gluconokinase"/>
    <property type="match status" value="1"/>
</dbReference>
<evidence type="ECO:0000313" key="12">
    <source>
        <dbReference type="Proteomes" id="UP000035932"/>
    </source>
</evidence>
<dbReference type="GO" id="GO:0005737">
    <property type="term" value="C:cytoplasm"/>
    <property type="evidence" value="ECO:0007669"/>
    <property type="project" value="TreeGrafter"/>
</dbReference>
<evidence type="ECO:0000256" key="6">
    <source>
        <dbReference type="ARBA" id="ARBA00022777"/>
    </source>
</evidence>
<dbReference type="SUPFAM" id="SSF52540">
    <property type="entry name" value="P-loop containing nucleoside triphosphate hydrolases"/>
    <property type="match status" value="1"/>
</dbReference>
<evidence type="ECO:0000256" key="5">
    <source>
        <dbReference type="ARBA" id="ARBA00022741"/>
    </source>
</evidence>
<protein>
    <recommendedName>
        <fullName evidence="3 10">Gluconokinase</fullName>
        <ecNumber evidence="3 10">2.7.1.12</ecNumber>
    </recommendedName>
</protein>
<evidence type="ECO:0000256" key="10">
    <source>
        <dbReference type="RuleBase" id="RU363066"/>
    </source>
</evidence>
<evidence type="ECO:0000313" key="11">
    <source>
        <dbReference type="EMBL" id="KMO96818.1"/>
    </source>
</evidence>
<evidence type="ECO:0000256" key="1">
    <source>
        <dbReference type="ARBA" id="ARBA00004761"/>
    </source>
</evidence>
<dbReference type="EC" id="2.7.1.12" evidence="3 10"/>
<sequence length="191" mass="20122">MSTRTARYDVSGTQRVLVVMGVAGTGKTTVGRLLADGLGLPYVEGDAFHPAANVAKMSAGIPLDDADRWPWLDAIAAWLRARPAGQGAVLASSALKRAYRDRLRGAAPDAVFVHLAGDRALIERRMAERTGHFMPTTLLDSQFAALEPLQEDESGVVVDVSGSPEEIAERALAALSALPGSGPHPAPSRES</sequence>
<evidence type="ECO:0000256" key="2">
    <source>
        <dbReference type="ARBA" id="ARBA00008420"/>
    </source>
</evidence>
<proteinExistence type="inferred from homology"/>
<gene>
    <name evidence="11" type="ORF">ACS04_16295</name>
</gene>
<dbReference type="Gene3D" id="3.40.50.300">
    <property type="entry name" value="P-loop containing nucleotide triphosphate hydrolases"/>
    <property type="match status" value="1"/>
</dbReference>
<dbReference type="STRING" id="66430.ACS04_16295"/>
<keyword evidence="4 10" id="KW-0808">Transferase</keyword>
<reference evidence="11 12" key="1">
    <citation type="submission" date="2015-06" db="EMBL/GenBank/DDBJ databases">
        <title>Recapitulation of the evolution of biosynthetic gene clusters reveals hidden chemical diversity on bacterial genomes.</title>
        <authorList>
            <person name="Cruz-Morales P."/>
            <person name="Martinez-Guerrero C."/>
            <person name="Morales-Escalante M.A."/>
            <person name="Yanez-Guerra L.A."/>
            <person name="Kopp J.F."/>
            <person name="Feldmann J."/>
            <person name="Ramos-Aboites H.E."/>
            <person name="Barona-Gomez F."/>
        </authorList>
    </citation>
    <scope>NUCLEOTIDE SEQUENCE [LARGE SCALE GENOMIC DNA]</scope>
    <source>
        <strain evidence="11 12">ATCC 31245</strain>
    </source>
</reference>
<dbReference type="GO" id="GO:0019521">
    <property type="term" value="P:D-gluconate metabolic process"/>
    <property type="evidence" value="ECO:0007669"/>
    <property type="project" value="UniProtKB-KW"/>
</dbReference>
<evidence type="ECO:0000256" key="7">
    <source>
        <dbReference type="ARBA" id="ARBA00022840"/>
    </source>
</evidence>
<dbReference type="InterPro" id="IPR031322">
    <property type="entry name" value="Shikimate/glucono_kinase"/>
</dbReference>
<dbReference type="AlphaFoldDB" id="A0A0J6XPX4"/>
<organism evidence="11 12">
    <name type="scientific">Streptomyces roseus</name>
    <dbReference type="NCBI Taxonomy" id="66430"/>
    <lineage>
        <taxon>Bacteria</taxon>
        <taxon>Bacillati</taxon>
        <taxon>Actinomycetota</taxon>
        <taxon>Actinomycetes</taxon>
        <taxon>Kitasatosporales</taxon>
        <taxon>Streptomycetaceae</taxon>
        <taxon>Streptomyces</taxon>
    </lineage>
</organism>
<evidence type="ECO:0000256" key="3">
    <source>
        <dbReference type="ARBA" id="ARBA00012054"/>
    </source>
</evidence>
<dbReference type="GO" id="GO:0005524">
    <property type="term" value="F:ATP binding"/>
    <property type="evidence" value="ECO:0007669"/>
    <property type="project" value="UniProtKB-KW"/>
</dbReference>
<comment type="caution">
    <text evidence="11">The sequence shown here is derived from an EMBL/GenBank/DDBJ whole genome shotgun (WGS) entry which is preliminary data.</text>
</comment>
<dbReference type="NCBIfam" id="TIGR01313">
    <property type="entry name" value="therm_gnt_kin"/>
    <property type="match status" value="1"/>
</dbReference>
<accession>A0A0J6XPX4</accession>
<dbReference type="GO" id="GO:0046316">
    <property type="term" value="F:gluconokinase activity"/>
    <property type="evidence" value="ECO:0007669"/>
    <property type="project" value="UniProtKB-EC"/>
</dbReference>
<comment type="catalytic activity">
    <reaction evidence="9 10">
        <text>D-gluconate + ATP = 6-phospho-D-gluconate + ADP + H(+)</text>
        <dbReference type="Rhea" id="RHEA:19433"/>
        <dbReference type="ChEBI" id="CHEBI:15378"/>
        <dbReference type="ChEBI" id="CHEBI:18391"/>
        <dbReference type="ChEBI" id="CHEBI:30616"/>
        <dbReference type="ChEBI" id="CHEBI:58759"/>
        <dbReference type="ChEBI" id="CHEBI:456216"/>
        <dbReference type="EC" id="2.7.1.12"/>
    </reaction>
</comment>
<dbReference type="OrthoDB" id="9795716at2"/>
<dbReference type="InterPro" id="IPR027417">
    <property type="entry name" value="P-loop_NTPase"/>
</dbReference>
<dbReference type="PANTHER" id="PTHR43442">
    <property type="entry name" value="GLUCONOKINASE-RELATED"/>
    <property type="match status" value="1"/>
</dbReference>
<dbReference type="Pfam" id="PF01202">
    <property type="entry name" value="SKI"/>
    <property type="match status" value="1"/>
</dbReference>
<comment type="pathway">
    <text evidence="1">Carbohydrate acid metabolism.</text>
</comment>
<comment type="similarity">
    <text evidence="2 10">Belongs to the gluconokinase GntK/GntV family.</text>
</comment>
<keyword evidence="8" id="KW-0311">Gluconate utilization</keyword>
<dbReference type="EMBL" id="LFML01000061">
    <property type="protein sequence ID" value="KMO96818.1"/>
    <property type="molecule type" value="Genomic_DNA"/>
</dbReference>
<evidence type="ECO:0000256" key="4">
    <source>
        <dbReference type="ARBA" id="ARBA00022679"/>
    </source>
</evidence>
<keyword evidence="12" id="KW-1185">Reference proteome</keyword>